<reference evidence="1 2" key="1">
    <citation type="submission" date="2023-12" db="EMBL/GenBank/DDBJ databases">
        <title>'Antibacterial potential of Stenotrophomonas maltophilia cystic fibrosis isolates' (manuscript under preparation).</title>
        <authorList>
            <person name="Crisan C.V."/>
            <person name="Pettis M."/>
            <person name="Goldberg J.B."/>
        </authorList>
    </citation>
    <scope>NUCLEOTIDE SEQUENCE [LARGE SCALE GENOMIC DNA]</scope>
    <source>
        <strain evidence="1 2">CCV155</strain>
    </source>
</reference>
<dbReference type="Pfam" id="PF11367">
    <property type="entry name" value="Tail_completion_gp17"/>
    <property type="match status" value="1"/>
</dbReference>
<organism evidence="1 2">
    <name type="scientific">Stenotrophomonas muris</name>
    <dbReference type="NCBI Taxonomy" id="2963283"/>
    <lineage>
        <taxon>Bacteria</taxon>
        <taxon>Pseudomonadati</taxon>
        <taxon>Pseudomonadota</taxon>
        <taxon>Gammaproteobacteria</taxon>
        <taxon>Lysobacterales</taxon>
        <taxon>Lysobacteraceae</taxon>
        <taxon>Stenotrophomonas</taxon>
    </lineage>
</organism>
<keyword evidence="2" id="KW-1185">Reference proteome</keyword>
<comment type="caution">
    <text evidence="1">The sequence shown here is derived from an EMBL/GenBank/DDBJ whole genome shotgun (WGS) entry which is preliminary data.</text>
</comment>
<dbReference type="InterPro" id="IPR021508">
    <property type="entry name" value="Gp17-like"/>
</dbReference>
<dbReference type="EMBL" id="JAXUAC010000007">
    <property type="protein sequence ID" value="MDZ7511350.1"/>
    <property type="molecule type" value="Genomic_DNA"/>
</dbReference>
<protein>
    <submittedName>
        <fullName evidence="1">DUF3168 domain-containing protein</fullName>
    </submittedName>
</protein>
<sequence>MNLDIRLTAAAATITAAFYPFPAPKDRPPLYVTYQRAGGKRHTTLNSGAGAERGTFQIDVWGPKKGPVRELAEQLKDGLPDLLKVGEITDNPDDYESDTSLHRASFDVTVWA</sequence>
<evidence type="ECO:0000313" key="2">
    <source>
        <dbReference type="Proteomes" id="UP001290894"/>
    </source>
</evidence>
<proteinExistence type="predicted"/>
<dbReference type="Proteomes" id="UP001290894">
    <property type="component" value="Unassembled WGS sequence"/>
</dbReference>
<accession>A0ABU5MF15</accession>
<evidence type="ECO:0000313" key="1">
    <source>
        <dbReference type="EMBL" id="MDZ7511350.1"/>
    </source>
</evidence>
<dbReference type="RefSeq" id="WP_322546791.1">
    <property type="nucleotide sequence ID" value="NZ_JAXUAC010000007.1"/>
</dbReference>
<name>A0ABU5MF15_9GAMM</name>
<gene>
    <name evidence="1" type="ORF">U5F72_05950</name>
</gene>